<evidence type="ECO:0000313" key="1">
    <source>
        <dbReference type="EMBL" id="GFT09104.1"/>
    </source>
</evidence>
<dbReference type="Proteomes" id="UP000887013">
    <property type="component" value="Unassembled WGS sequence"/>
</dbReference>
<reference evidence="1" key="1">
    <citation type="submission" date="2020-08" db="EMBL/GenBank/DDBJ databases">
        <title>Multicomponent nature underlies the extraordinary mechanical properties of spider dragline silk.</title>
        <authorList>
            <person name="Kono N."/>
            <person name="Nakamura H."/>
            <person name="Mori M."/>
            <person name="Yoshida Y."/>
            <person name="Ohtoshi R."/>
            <person name="Malay A.D."/>
            <person name="Moran D.A.P."/>
            <person name="Tomita M."/>
            <person name="Numata K."/>
            <person name="Arakawa K."/>
        </authorList>
    </citation>
    <scope>NUCLEOTIDE SEQUENCE</scope>
</reference>
<organism evidence="1 2">
    <name type="scientific">Nephila pilipes</name>
    <name type="common">Giant wood spider</name>
    <name type="synonym">Nephila maculata</name>
    <dbReference type="NCBI Taxonomy" id="299642"/>
    <lineage>
        <taxon>Eukaryota</taxon>
        <taxon>Metazoa</taxon>
        <taxon>Ecdysozoa</taxon>
        <taxon>Arthropoda</taxon>
        <taxon>Chelicerata</taxon>
        <taxon>Arachnida</taxon>
        <taxon>Araneae</taxon>
        <taxon>Araneomorphae</taxon>
        <taxon>Entelegynae</taxon>
        <taxon>Araneoidea</taxon>
        <taxon>Nephilidae</taxon>
        <taxon>Nephila</taxon>
    </lineage>
</organism>
<dbReference type="EMBL" id="BMAW01103439">
    <property type="protein sequence ID" value="GFT09104.1"/>
    <property type="molecule type" value="Genomic_DNA"/>
</dbReference>
<protein>
    <submittedName>
        <fullName evidence="1">Uncharacterized protein</fullName>
    </submittedName>
</protein>
<keyword evidence="2" id="KW-1185">Reference proteome</keyword>
<name>A0A8X6NEI3_NEPPI</name>
<evidence type="ECO:0000313" key="2">
    <source>
        <dbReference type="Proteomes" id="UP000887013"/>
    </source>
</evidence>
<proteinExistence type="predicted"/>
<comment type="caution">
    <text evidence="1">The sequence shown here is derived from an EMBL/GenBank/DDBJ whole genome shotgun (WGS) entry which is preliminary data.</text>
</comment>
<dbReference type="AlphaFoldDB" id="A0A8X6NEI3"/>
<accession>A0A8X6NEI3</accession>
<gene>
    <name evidence="1" type="ORF">NPIL_548661</name>
</gene>
<sequence>MVRGRMQRGSTGRFRFVRSLSMASKLKEPFLDRLLERSMLMRKKLLLSECPQKNGTTVERPNHNRKPPVINRLIGIGEFNLGNDRFEQWKDSEQKLNLINSFFSISQPETIINIISKKKRKTLN</sequence>